<comment type="caution">
    <text evidence="3">The sequence shown here is derived from an EMBL/GenBank/DDBJ whole genome shotgun (WGS) entry which is preliminary data.</text>
</comment>
<proteinExistence type="predicted"/>
<name>A0AA36NCM4_9DINO</name>
<accession>A0AA36NCM4</accession>
<dbReference type="AlphaFoldDB" id="A0AA36NCM4"/>
<feature type="compositionally biased region" description="Polar residues" evidence="2">
    <location>
        <begin position="569"/>
        <end position="578"/>
    </location>
</feature>
<feature type="coiled-coil region" evidence="1">
    <location>
        <begin position="59"/>
        <end position="86"/>
    </location>
</feature>
<gene>
    <name evidence="3" type="ORF">EVOR1521_LOCUS25179</name>
</gene>
<keyword evidence="4" id="KW-1185">Reference proteome</keyword>
<dbReference type="EMBL" id="CAUJNA010003445">
    <property type="protein sequence ID" value="CAJ1402247.1"/>
    <property type="molecule type" value="Genomic_DNA"/>
</dbReference>
<keyword evidence="1" id="KW-0175">Coiled coil</keyword>
<feature type="region of interest" description="Disordered" evidence="2">
    <location>
        <begin position="420"/>
        <end position="448"/>
    </location>
</feature>
<dbReference type="Proteomes" id="UP001178507">
    <property type="component" value="Unassembled WGS sequence"/>
</dbReference>
<evidence type="ECO:0000313" key="3">
    <source>
        <dbReference type="EMBL" id="CAJ1402247.1"/>
    </source>
</evidence>
<evidence type="ECO:0000256" key="2">
    <source>
        <dbReference type="SAM" id="MobiDB-lite"/>
    </source>
</evidence>
<organism evidence="3 4">
    <name type="scientific">Effrenium voratum</name>
    <dbReference type="NCBI Taxonomy" id="2562239"/>
    <lineage>
        <taxon>Eukaryota</taxon>
        <taxon>Sar</taxon>
        <taxon>Alveolata</taxon>
        <taxon>Dinophyceae</taxon>
        <taxon>Suessiales</taxon>
        <taxon>Symbiodiniaceae</taxon>
        <taxon>Effrenium</taxon>
    </lineage>
</organism>
<evidence type="ECO:0000256" key="1">
    <source>
        <dbReference type="SAM" id="Coils"/>
    </source>
</evidence>
<sequence>MDSHVGFVLWRLQVAVEVARRKQEKSEQEREAAVRLCEQRTAQLQEMVIQAQQQCLQTIRDSEAAAAKANMRADAAEARALQAESQLAHLAPSEELPMEVPEKVSITVTQAESEDAKAPASVGPVSPGGAGAGPGPLSPSRSASPVASGPMLPGILQPGAVDRGSSSPVPLSPASHRSEIEKMLEEPPEEDETKKDVKTLFVQCFKDDLFQERQLLMSQINNLFKLRNNGEALQYKEAGYEKLHNFLTDIPGLSLIGAGNRMELKLGDRDSFEQFCDDLLEGREDLPIFDQPKPVPESFQHKVIEVFRRCGSREIPAKNFRDMWNCFFPHEKLQCKDYGYRDVKGLLANIPVVEKVGGKNSTKYVLKTDVDFVKEKEPREVEEGRVPQRLDIGNLVSGEFKPDTMQPAIISTGLSGVKLDSDSSEPSRLVRQAQAPGNWGTGPAQAWDYGWQQDAGSRVPPSMPPFLGAADLQSQYRVNAQQQYLQQSHMQLPMQQPLLDMPSVAERTRSTPQPQHDPRYGQQMQAEELMRLQQQVQQRLIQEQQRQQRQLLQQQLETIHRPPAPAATSFPSQLSREQYQPPPQDHLQPYWGAQPGDKDASCPRSTGQDVQAKGPEQIDQAPAGEDASLHLDLLLRASSKSLDDAVPRPAFEDSPATVQTRASRLDRPRKSASAFVTSPATLRNADEDTIHQSKFDVGSLYQGHLETLQNDRNCMLVHFANGRILFSNACCDRLFSPLTPLRHREVTEIIAEEDRVNFSSRIMYLSIGKFTVMEKSTFKIITAKGVVPANIFGEHLMGSVWWMDCELLEDEEEEA</sequence>
<evidence type="ECO:0008006" key="5">
    <source>
        <dbReference type="Google" id="ProtNLM"/>
    </source>
</evidence>
<feature type="region of interest" description="Disordered" evidence="2">
    <location>
        <begin position="562"/>
        <end position="615"/>
    </location>
</feature>
<evidence type="ECO:0000313" key="4">
    <source>
        <dbReference type="Proteomes" id="UP001178507"/>
    </source>
</evidence>
<reference evidence="3" key="1">
    <citation type="submission" date="2023-08" db="EMBL/GenBank/DDBJ databases">
        <authorList>
            <person name="Chen Y."/>
            <person name="Shah S."/>
            <person name="Dougan E. K."/>
            <person name="Thang M."/>
            <person name="Chan C."/>
        </authorList>
    </citation>
    <scope>NUCLEOTIDE SEQUENCE</scope>
</reference>
<feature type="region of interest" description="Disordered" evidence="2">
    <location>
        <begin position="109"/>
        <end position="178"/>
    </location>
</feature>
<protein>
    <recommendedName>
        <fullName evidence="5">HTH OST-type domain-containing protein</fullName>
    </recommendedName>
</protein>
<feature type="region of interest" description="Disordered" evidence="2">
    <location>
        <begin position="645"/>
        <end position="675"/>
    </location>
</feature>